<proteinExistence type="predicted"/>
<dbReference type="KEGG" id="dfc:DFI_10395"/>
<name>A0A221SXI3_9DEIO</name>
<dbReference type="RefSeq" id="WP_027464328.1">
    <property type="nucleotide sequence ID" value="NZ_CP021081.1"/>
</dbReference>
<reference evidence="1 2" key="1">
    <citation type="submission" date="2017-05" db="EMBL/GenBank/DDBJ databases">
        <title>The complete genome sequence of Deinococcus ficus isolated from the rhizosphere of the Ficus religiosa L. in Taiwan.</title>
        <authorList>
            <person name="Wu K.-M."/>
            <person name="Liao T.-L."/>
            <person name="Liu Y.-M."/>
            <person name="Young C.-C."/>
            <person name="Tsai S.-F."/>
        </authorList>
    </citation>
    <scope>NUCLEOTIDE SEQUENCE [LARGE SCALE GENOMIC DNA]</scope>
    <source>
        <strain evidence="1 2">CC-FR2-10</strain>
    </source>
</reference>
<dbReference type="Proteomes" id="UP000259030">
    <property type="component" value="Chromosome"/>
</dbReference>
<gene>
    <name evidence="1" type="ORF">DFI_10395</name>
</gene>
<sequence length="97" mass="10561">MPRKKGTPTELTTIPLGDLDATDLLEDLMESYAAQSVEAMTSVIAFETALLNVAQTMAGQAIVITEHTTEADRVKAAERQTKLLVRLFDQLLQGTRG</sequence>
<accession>A0A221SXI3</accession>
<evidence type="ECO:0000313" key="1">
    <source>
        <dbReference type="EMBL" id="ASN81367.1"/>
    </source>
</evidence>
<organism evidence="1 2">
    <name type="scientific">Deinococcus ficus</name>
    <dbReference type="NCBI Taxonomy" id="317577"/>
    <lineage>
        <taxon>Bacteria</taxon>
        <taxon>Thermotogati</taxon>
        <taxon>Deinococcota</taxon>
        <taxon>Deinococci</taxon>
        <taxon>Deinococcales</taxon>
        <taxon>Deinococcaceae</taxon>
        <taxon>Deinococcus</taxon>
    </lineage>
</organism>
<dbReference type="AlphaFoldDB" id="A0A221SXI3"/>
<protein>
    <submittedName>
        <fullName evidence="1">Uncharacterized protein</fullName>
    </submittedName>
</protein>
<evidence type="ECO:0000313" key="2">
    <source>
        <dbReference type="Proteomes" id="UP000259030"/>
    </source>
</evidence>
<dbReference type="EMBL" id="CP021081">
    <property type="protein sequence ID" value="ASN81367.1"/>
    <property type="molecule type" value="Genomic_DNA"/>
</dbReference>
<keyword evidence="2" id="KW-1185">Reference proteome</keyword>